<accession>N2BAA6</accession>
<name>N2BAA6_9FIRM</name>
<dbReference type="AlphaFoldDB" id="N2BAA6"/>
<comment type="caution">
    <text evidence="2">The sequence shown here is derived from an EMBL/GenBank/DDBJ whole genome shotgun (WGS) entry which is preliminary data.</text>
</comment>
<dbReference type="Proteomes" id="UP000012589">
    <property type="component" value="Unassembled WGS sequence"/>
</dbReference>
<dbReference type="STRING" id="1235802.C823_01003"/>
<evidence type="ECO:0000313" key="3">
    <source>
        <dbReference type="Proteomes" id="UP000012589"/>
    </source>
</evidence>
<reference evidence="2 3" key="1">
    <citation type="journal article" date="2014" name="Genome Announc.">
        <title>Draft genome sequences of the altered schaedler flora, a defined bacterial community from gnotobiotic mice.</title>
        <authorList>
            <person name="Wannemuehler M.J."/>
            <person name="Overstreet A.M."/>
            <person name="Ward D.V."/>
            <person name="Phillips G.J."/>
        </authorList>
    </citation>
    <scope>NUCLEOTIDE SEQUENCE [LARGE SCALE GENOMIC DNA]</scope>
    <source>
        <strain evidence="2 3">ASF492</strain>
    </source>
</reference>
<sequence>MLKKPDGILNISISSLMGAFVGHAIYVYLDYRTYPGLYDMQWAPWYTGILYYGIFTIVPLIIAVIIKLFIWRKLKQKKEEVKSGNRMGRNIKSRPDHLCIAIFTLCLSVRFVEYFLIETDKTAIGENVLHLSWSDIGFHRNGFVSGILKGLLLGSVCFAISYGLELAIFILQGNPAYLELYISSFSLTGSQIKNTGFVFFCYVYCSMLLMYGWKRVFFAGCLLKRSLKQSHL</sequence>
<keyword evidence="3" id="KW-1185">Reference proteome</keyword>
<keyword evidence="1" id="KW-1133">Transmembrane helix</keyword>
<feature type="transmembrane region" description="Helical" evidence="1">
    <location>
        <begin position="151"/>
        <end position="171"/>
    </location>
</feature>
<proteinExistence type="predicted"/>
<dbReference type="EMBL" id="AQFT01000029">
    <property type="protein sequence ID" value="EMZ35310.1"/>
    <property type="molecule type" value="Genomic_DNA"/>
</dbReference>
<gene>
    <name evidence="2" type="ORF">C823_01003</name>
</gene>
<protein>
    <submittedName>
        <fullName evidence="2">Uncharacterized protein</fullName>
    </submittedName>
</protein>
<dbReference type="eggNOG" id="ENOG5032IFS">
    <property type="taxonomic scope" value="Bacteria"/>
</dbReference>
<feature type="transmembrane region" description="Helical" evidence="1">
    <location>
        <begin position="7"/>
        <end position="29"/>
    </location>
</feature>
<feature type="transmembrane region" description="Helical" evidence="1">
    <location>
        <begin position="49"/>
        <end position="70"/>
    </location>
</feature>
<evidence type="ECO:0000256" key="1">
    <source>
        <dbReference type="SAM" id="Phobius"/>
    </source>
</evidence>
<evidence type="ECO:0000313" key="2">
    <source>
        <dbReference type="EMBL" id="EMZ35310.1"/>
    </source>
</evidence>
<keyword evidence="1" id="KW-0812">Transmembrane</keyword>
<organism evidence="2 3">
    <name type="scientific">Eubacterium plexicaudatum ASF492</name>
    <dbReference type="NCBI Taxonomy" id="1235802"/>
    <lineage>
        <taxon>Bacteria</taxon>
        <taxon>Bacillati</taxon>
        <taxon>Bacillota</taxon>
        <taxon>Clostridia</taxon>
        <taxon>Eubacteriales</taxon>
        <taxon>Eubacteriaceae</taxon>
        <taxon>Eubacterium</taxon>
    </lineage>
</organism>
<keyword evidence="1" id="KW-0472">Membrane</keyword>
<feature type="transmembrane region" description="Helical" evidence="1">
    <location>
        <begin position="192"/>
        <end position="213"/>
    </location>
</feature>
<dbReference type="PATRIC" id="fig|1235802.3.peg.1077"/>
<dbReference type="HOGENOM" id="CLU_1193364_0_0_9"/>